<accession>A0A9P4N104</accession>
<protein>
    <submittedName>
        <fullName evidence="2">Uncharacterized protein</fullName>
    </submittedName>
</protein>
<name>A0A9P4N104_9PLEO</name>
<gene>
    <name evidence="2" type="ORF">CC78DRAFT_535949</name>
</gene>
<dbReference type="AlphaFoldDB" id="A0A9P4N104"/>
<comment type="caution">
    <text evidence="2">The sequence shown here is derived from an EMBL/GenBank/DDBJ whole genome shotgun (WGS) entry which is preliminary data.</text>
</comment>
<evidence type="ECO:0000313" key="3">
    <source>
        <dbReference type="Proteomes" id="UP000800093"/>
    </source>
</evidence>
<reference evidence="3" key="1">
    <citation type="journal article" date="2020" name="Stud. Mycol.">
        <title>101 Dothideomycetes genomes: A test case for predicting lifestyles and emergence of pathogens.</title>
        <authorList>
            <person name="Haridas S."/>
            <person name="Albert R."/>
            <person name="Binder M."/>
            <person name="Bloem J."/>
            <person name="LaButti K."/>
            <person name="Salamov A."/>
            <person name="Andreopoulos B."/>
            <person name="Baker S."/>
            <person name="Barry K."/>
            <person name="Bills G."/>
            <person name="Bluhm B."/>
            <person name="Cannon C."/>
            <person name="Castanera R."/>
            <person name="Culley D."/>
            <person name="Daum C."/>
            <person name="Ezra D."/>
            <person name="Gonzalez J."/>
            <person name="Henrissat B."/>
            <person name="Kuo A."/>
            <person name="Liang C."/>
            <person name="Lipzen A."/>
            <person name="Lutzoni F."/>
            <person name="Magnuson J."/>
            <person name="Mondo S."/>
            <person name="Nolan M."/>
            <person name="Ohm R."/>
            <person name="Pangilinan J."/>
            <person name="Park H.-J."/>
            <person name="Ramirez L."/>
            <person name="Alfaro M."/>
            <person name="Sun H."/>
            <person name="Tritt A."/>
            <person name="Yoshinaga Y."/>
            <person name="Zwiers L.-H."/>
            <person name="Turgeon B."/>
            <person name="Goodwin S."/>
            <person name="Spatafora J."/>
            <person name="Crous P."/>
            <person name="Grigoriev I."/>
        </authorList>
    </citation>
    <scope>NUCLEOTIDE SEQUENCE [LARGE SCALE GENOMIC DNA]</scope>
    <source>
        <strain evidence="3">CBS 304.66</strain>
    </source>
</reference>
<evidence type="ECO:0000256" key="1">
    <source>
        <dbReference type="SAM" id="MobiDB-lite"/>
    </source>
</evidence>
<feature type="region of interest" description="Disordered" evidence="1">
    <location>
        <begin position="1"/>
        <end position="43"/>
    </location>
</feature>
<keyword evidence="3" id="KW-1185">Reference proteome</keyword>
<organism evidence="2 3">
    <name type="scientific">Lojkania enalia</name>
    <dbReference type="NCBI Taxonomy" id="147567"/>
    <lineage>
        <taxon>Eukaryota</taxon>
        <taxon>Fungi</taxon>
        <taxon>Dikarya</taxon>
        <taxon>Ascomycota</taxon>
        <taxon>Pezizomycotina</taxon>
        <taxon>Dothideomycetes</taxon>
        <taxon>Pleosporomycetidae</taxon>
        <taxon>Pleosporales</taxon>
        <taxon>Pleosporales incertae sedis</taxon>
        <taxon>Lojkania</taxon>
    </lineage>
</organism>
<evidence type="ECO:0000313" key="2">
    <source>
        <dbReference type="EMBL" id="KAF2261058.1"/>
    </source>
</evidence>
<proteinExistence type="predicted"/>
<sequence length="64" mass="6802">MTDAFVECAPRPAGSTAIRERDPASLPRIPHSRQTSADANQGRLASITQSLDTAACPGPGRCHW</sequence>
<dbReference type="EMBL" id="ML986666">
    <property type="protein sequence ID" value="KAF2261058.1"/>
    <property type="molecule type" value="Genomic_DNA"/>
</dbReference>
<dbReference type="Proteomes" id="UP000800093">
    <property type="component" value="Unassembled WGS sequence"/>
</dbReference>